<keyword evidence="2" id="KW-1133">Transmembrane helix</keyword>
<keyword evidence="2" id="KW-0472">Membrane</keyword>
<evidence type="ECO:0000256" key="1">
    <source>
        <dbReference type="SAM" id="MobiDB-lite"/>
    </source>
</evidence>
<evidence type="ECO:0000313" key="5">
    <source>
        <dbReference type="Proteomes" id="UP000663823"/>
    </source>
</evidence>
<feature type="region of interest" description="Disordered" evidence="1">
    <location>
        <begin position="64"/>
        <end position="93"/>
    </location>
</feature>
<feature type="compositionally biased region" description="Polar residues" evidence="1">
    <location>
        <begin position="84"/>
        <end position="93"/>
    </location>
</feature>
<gene>
    <name evidence="4" type="ORF">OTI717_LOCUS23638</name>
</gene>
<evidence type="ECO:0000259" key="3">
    <source>
        <dbReference type="PROSITE" id="PS50060"/>
    </source>
</evidence>
<dbReference type="AlphaFoldDB" id="A0A819HJW0"/>
<keyword evidence="2" id="KW-0812">Transmembrane</keyword>
<name>A0A819HJW0_9BILA</name>
<dbReference type="EMBL" id="CAJOAX010004275">
    <property type="protein sequence ID" value="CAF3898106.1"/>
    <property type="molecule type" value="Genomic_DNA"/>
</dbReference>
<dbReference type="InterPro" id="IPR000998">
    <property type="entry name" value="MAM_dom"/>
</dbReference>
<feature type="transmembrane region" description="Helical" evidence="2">
    <location>
        <begin position="303"/>
        <end position="326"/>
    </location>
</feature>
<proteinExistence type="predicted"/>
<accession>A0A819HJW0</accession>
<dbReference type="PROSITE" id="PS50060">
    <property type="entry name" value="MAM_2"/>
    <property type="match status" value="1"/>
</dbReference>
<dbReference type="GO" id="GO:0016020">
    <property type="term" value="C:membrane"/>
    <property type="evidence" value="ECO:0007669"/>
    <property type="project" value="InterPro"/>
</dbReference>
<dbReference type="Proteomes" id="UP000663823">
    <property type="component" value="Unassembled WGS sequence"/>
</dbReference>
<reference evidence="4" key="1">
    <citation type="submission" date="2021-02" db="EMBL/GenBank/DDBJ databases">
        <authorList>
            <person name="Nowell W R."/>
        </authorList>
    </citation>
    <scope>NUCLEOTIDE SEQUENCE</scope>
</reference>
<evidence type="ECO:0000256" key="2">
    <source>
        <dbReference type="SAM" id="Phobius"/>
    </source>
</evidence>
<comment type="caution">
    <text evidence="4">The sequence shown here is derived from an EMBL/GenBank/DDBJ whole genome shotgun (WGS) entry which is preliminary data.</text>
</comment>
<organism evidence="4 5">
    <name type="scientific">Rotaria sordida</name>
    <dbReference type="NCBI Taxonomy" id="392033"/>
    <lineage>
        <taxon>Eukaryota</taxon>
        <taxon>Metazoa</taxon>
        <taxon>Spiralia</taxon>
        <taxon>Gnathifera</taxon>
        <taxon>Rotifera</taxon>
        <taxon>Eurotatoria</taxon>
        <taxon>Bdelloidea</taxon>
        <taxon>Philodinida</taxon>
        <taxon>Philodinidae</taxon>
        <taxon>Rotaria</taxon>
    </lineage>
</organism>
<sequence length="354" mass="39221">MGYTFANLTSSSSDETVTINNSSIFTIIETTSSTTTTERPFIPLFRCDFNTSCFGNNQLIPTNGSEFNPAPSPNGLEPPRAPTSDVTSITTPTDNNEKCKLPYPLLLGDNINNTYSNMRFCYNNTCETVNGNTGICAPGLYGLVSLNSSESSKTIIDSINYNPTLRDSVGEQCLRFYYYFTIYDDENWGQQIQAWIRPNNQSDNAFLIGTLTIDDMEKNGWELQKITFNSTFSNYTARSFSFIVGKENRTEDSTSNRTVYFALDNIELYDFNCPYVDNQLNPPTTTTSTPNVGVTPPPSKTGLTVGLILGLGIPGLIGIIIGGLYLKKRRDAYRLESFDVPMLSRGLRAAANRV</sequence>
<feature type="domain" description="MAM" evidence="3">
    <location>
        <begin position="130"/>
        <end position="275"/>
    </location>
</feature>
<protein>
    <recommendedName>
        <fullName evidence="3">MAM domain-containing protein</fullName>
    </recommendedName>
</protein>
<evidence type="ECO:0000313" key="4">
    <source>
        <dbReference type="EMBL" id="CAF3898106.1"/>
    </source>
</evidence>